<comment type="caution">
    <text evidence="2">The sequence shown here is derived from an EMBL/GenBank/DDBJ whole genome shotgun (WGS) entry which is preliminary data.</text>
</comment>
<keyword evidence="1" id="KW-1133">Transmembrane helix</keyword>
<evidence type="ECO:0000256" key="1">
    <source>
        <dbReference type="SAM" id="Phobius"/>
    </source>
</evidence>
<feature type="transmembrane region" description="Helical" evidence="1">
    <location>
        <begin position="96"/>
        <end position="124"/>
    </location>
</feature>
<dbReference type="EMBL" id="CAJNAQ010000002">
    <property type="protein sequence ID" value="CAE6486465.1"/>
    <property type="molecule type" value="Genomic_DNA"/>
</dbReference>
<evidence type="ECO:0000313" key="2">
    <source>
        <dbReference type="EMBL" id="CAE6486465.1"/>
    </source>
</evidence>
<protein>
    <submittedName>
        <fullName evidence="2">Uncharacterized protein</fullName>
    </submittedName>
</protein>
<keyword evidence="1" id="KW-0812">Transmembrane</keyword>
<organism evidence="2 3">
    <name type="scientific">Candidatus Nitrosotenuis uzonensis</name>
    <dbReference type="NCBI Taxonomy" id="1407055"/>
    <lineage>
        <taxon>Archaea</taxon>
        <taxon>Nitrososphaerota</taxon>
        <taxon>Candidatus Nitrosotenuis</taxon>
    </lineage>
</organism>
<evidence type="ECO:0000313" key="3">
    <source>
        <dbReference type="Proteomes" id="UP000655759"/>
    </source>
</evidence>
<gene>
    <name evidence="2" type="ORF">NUZ5A_20144</name>
</gene>
<proteinExistence type="predicted"/>
<dbReference type="Proteomes" id="UP000655759">
    <property type="component" value="Unassembled WGS sequence"/>
</dbReference>
<feature type="transmembrane region" description="Helical" evidence="1">
    <location>
        <begin position="12"/>
        <end position="35"/>
    </location>
</feature>
<accession>A0A812EYG8</accession>
<feature type="transmembrane region" description="Helical" evidence="1">
    <location>
        <begin position="47"/>
        <end position="75"/>
    </location>
</feature>
<name>A0A812EYG8_9ARCH</name>
<sequence>MNILSEVLKKPFYAAIVAIISIVLGVLFWLLTFYFSPTPLPDYIKMYGITFTVTTVALGSAIAVLTGINTSLIVFRKRMTGSLGFRKGASSSACSAFTGAVASGCPVCTMPLLGIFGLGGALALFPLQGLELKIAATAALAISLYFISKNVKISCKM</sequence>
<keyword evidence="1" id="KW-0472">Membrane</keyword>
<reference evidence="2" key="1">
    <citation type="submission" date="2021-02" db="EMBL/GenBank/DDBJ databases">
        <authorList>
            <person name="Han P."/>
        </authorList>
    </citation>
    <scope>NUCLEOTIDE SEQUENCE</scope>
    <source>
        <strain evidence="2">Candidatus Nitrosotenuis uzonensis 5A</strain>
    </source>
</reference>
<feature type="transmembrane region" description="Helical" evidence="1">
    <location>
        <begin position="130"/>
        <end position="147"/>
    </location>
</feature>
<dbReference type="AlphaFoldDB" id="A0A812EYG8"/>